<organism evidence="3 4">
    <name type="scientific">Saccharothrix ecbatanensis</name>
    <dbReference type="NCBI Taxonomy" id="1105145"/>
    <lineage>
        <taxon>Bacteria</taxon>
        <taxon>Bacillati</taxon>
        <taxon>Actinomycetota</taxon>
        <taxon>Actinomycetes</taxon>
        <taxon>Pseudonocardiales</taxon>
        <taxon>Pseudonocardiaceae</taxon>
        <taxon>Saccharothrix</taxon>
    </lineage>
</organism>
<dbReference type="PANTHER" id="PTHR38436">
    <property type="entry name" value="POLYKETIDE CYCLASE SNOAL-LIKE DOMAIN"/>
    <property type="match status" value="1"/>
</dbReference>
<protein>
    <submittedName>
        <fullName evidence="3">Putative SnoaL-like aldol condensation-catalyzing enzyme</fullName>
    </submittedName>
</protein>
<dbReference type="InterPro" id="IPR009959">
    <property type="entry name" value="Cyclase_SnoaL-like"/>
</dbReference>
<dbReference type="Proteomes" id="UP000552097">
    <property type="component" value="Unassembled WGS sequence"/>
</dbReference>
<proteinExistence type="predicted"/>
<dbReference type="PANTHER" id="PTHR38436:SF1">
    <property type="entry name" value="ESTER CYCLASE"/>
    <property type="match status" value="1"/>
</dbReference>
<accession>A0A7W9LZ62</accession>
<reference evidence="3 4" key="1">
    <citation type="submission" date="2020-08" db="EMBL/GenBank/DDBJ databases">
        <title>Sequencing the genomes of 1000 actinobacteria strains.</title>
        <authorList>
            <person name="Klenk H.-P."/>
        </authorList>
    </citation>
    <scope>NUCLEOTIDE SEQUENCE [LARGE SCALE GENOMIC DNA]</scope>
    <source>
        <strain evidence="3 4">DSM 45486</strain>
    </source>
</reference>
<dbReference type="Pfam" id="PF07366">
    <property type="entry name" value="SnoaL"/>
    <property type="match status" value="1"/>
</dbReference>
<evidence type="ECO:0000259" key="2">
    <source>
        <dbReference type="Pfam" id="PF12680"/>
    </source>
</evidence>
<dbReference type="InterPro" id="IPR037401">
    <property type="entry name" value="SnoaL-like"/>
</dbReference>
<feature type="signal peptide" evidence="1">
    <location>
        <begin position="1"/>
        <end position="28"/>
    </location>
</feature>
<dbReference type="AlphaFoldDB" id="A0A7W9LZ62"/>
<evidence type="ECO:0000313" key="4">
    <source>
        <dbReference type="Proteomes" id="UP000552097"/>
    </source>
</evidence>
<dbReference type="SUPFAM" id="SSF54427">
    <property type="entry name" value="NTF2-like"/>
    <property type="match status" value="2"/>
</dbReference>
<keyword evidence="4" id="KW-1185">Reference proteome</keyword>
<dbReference type="GO" id="GO:0030638">
    <property type="term" value="P:polyketide metabolic process"/>
    <property type="evidence" value="ECO:0007669"/>
    <property type="project" value="InterPro"/>
</dbReference>
<dbReference type="EMBL" id="JACHMO010000001">
    <property type="protein sequence ID" value="MBB5801387.1"/>
    <property type="molecule type" value="Genomic_DNA"/>
</dbReference>
<evidence type="ECO:0000256" key="1">
    <source>
        <dbReference type="SAM" id="SignalP"/>
    </source>
</evidence>
<feature type="domain" description="SnoaL-like" evidence="2">
    <location>
        <begin position="198"/>
        <end position="298"/>
    </location>
</feature>
<feature type="chain" id="PRO_5030926623" evidence="1">
    <location>
        <begin position="29"/>
        <end position="318"/>
    </location>
</feature>
<evidence type="ECO:0000313" key="3">
    <source>
        <dbReference type="EMBL" id="MBB5801387.1"/>
    </source>
</evidence>
<keyword evidence="1" id="KW-0732">Signal</keyword>
<comment type="caution">
    <text evidence="3">The sequence shown here is derived from an EMBL/GenBank/DDBJ whole genome shotgun (WGS) entry which is preliminary data.</text>
</comment>
<sequence>MRRTLTIGAVAVVLLSGSAALVPVTAMGAPTFTVGAAGERPKVDLVGEETKRVLDEFYDEVVDKNDLSAGPKYIHDWYIQHSILMDQGLAGFNKFWNLLEGMFPDFHADRHKILAQGDTAVMLNTFSGHHGVTGQEIRIEVMDIYRVQDGKIAEHWDTIDYSVAMKFGFPIPAVVQPADPIDWTGTRKQTRNVALAQEYAKRLFGSGDADRWSALYVSRDLVNHQPGVGNGREAFAANLRKYHQEFPDLTVEVTQVVAADDEFYIRSVWRGHRASDGKALQFSRGDMFKVRGFRAVEHWSALEYHSLIGFEGLENRPI</sequence>
<dbReference type="RefSeq" id="WP_184917141.1">
    <property type="nucleotide sequence ID" value="NZ_JACHMO010000001.1"/>
</dbReference>
<dbReference type="Gene3D" id="3.10.450.50">
    <property type="match status" value="2"/>
</dbReference>
<dbReference type="InterPro" id="IPR032710">
    <property type="entry name" value="NTF2-like_dom_sf"/>
</dbReference>
<name>A0A7W9LZ62_9PSEU</name>
<gene>
    <name evidence="3" type="ORF">F4560_001155</name>
</gene>
<dbReference type="Pfam" id="PF12680">
    <property type="entry name" value="SnoaL_2"/>
    <property type="match status" value="1"/>
</dbReference>